<comment type="caution">
    <text evidence="1">The sequence shown here is derived from an EMBL/GenBank/DDBJ whole genome shotgun (WGS) entry which is preliminary data.</text>
</comment>
<evidence type="ECO:0000313" key="1">
    <source>
        <dbReference type="EMBL" id="KAJ2793856.1"/>
    </source>
</evidence>
<dbReference type="Proteomes" id="UP001140087">
    <property type="component" value="Unassembled WGS sequence"/>
</dbReference>
<keyword evidence="2" id="KW-1185">Reference proteome</keyword>
<evidence type="ECO:0000313" key="2">
    <source>
        <dbReference type="Proteomes" id="UP001140087"/>
    </source>
</evidence>
<keyword evidence="1" id="KW-0418">Kinase</keyword>
<protein>
    <submittedName>
        <fullName evidence="1">Phosphatidylinositol kinase- protein kinase tor1</fullName>
        <ecNumber evidence="1">2.7.11.1</ecNumber>
    </submittedName>
</protein>
<reference evidence="1" key="1">
    <citation type="submission" date="2022-07" db="EMBL/GenBank/DDBJ databases">
        <title>Phylogenomic reconstructions and comparative analyses of Kickxellomycotina fungi.</title>
        <authorList>
            <person name="Reynolds N.K."/>
            <person name="Stajich J.E."/>
            <person name="Barry K."/>
            <person name="Grigoriev I.V."/>
            <person name="Crous P."/>
            <person name="Smith M.E."/>
        </authorList>
    </citation>
    <scope>NUCLEOTIDE SEQUENCE</scope>
    <source>
        <strain evidence="1">BCRC 34780</strain>
    </source>
</reference>
<accession>A0ACC1KRE6</accession>
<dbReference type="EC" id="2.7.11.1" evidence="1"/>
<organism evidence="1 2">
    <name type="scientific">Coemansia helicoidea</name>
    <dbReference type="NCBI Taxonomy" id="1286919"/>
    <lineage>
        <taxon>Eukaryota</taxon>
        <taxon>Fungi</taxon>
        <taxon>Fungi incertae sedis</taxon>
        <taxon>Zoopagomycota</taxon>
        <taxon>Kickxellomycotina</taxon>
        <taxon>Kickxellomycetes</taxon>
        <taxon>Kickxellales</taxon>
        <taxon>Kickxellaceae</taxon>
        <taxon>Coemansia</taxon>
    </lineage>
</organism>
<gene>
    <name evidence="1" type="primary">TOR1_4</name>
    <name evidence="1" type="ORF">H4R21_005733</name>
</gene>
<feature type="non-terminal residue" evidence="1">
    <location>
        <position position="513"/>
    </location>
</feature>
<dbReference type="EMBL" id="JANBUN010002720">
    <property type="protein sequence ID" value="KAJ2793856.1"/>
    <property type="molecule type" value="Genomic_DNA"/>
</dbReference>
<keyword evidence="1" id="KW-0808">Transferase</keyword>
<name>A0ACC1KRE6_9FUNG</name>
<proteinExistence type="predicted"/>
<sequence length="513" mass="55799">MEARRAEELAGDQSVVNTKLKRWLASMVSSKDQQDQLAAIAVLSEMIEADSLEDNVMTRIVGQTRKLLQSSDEAVCGAALDIYRRLVQKRWTHVLQFAESDISWCLETLASGGSEARLLTMLQLTEIIGKEGLLSPNSSVPRVLALLSQPLRDSRVEIRIAAGRALGACLGVVPPSERNPHNPWLNLLYEELQRNQQAGSIESLHGSQLICQELLRNGGTYMEPRFAQACETATRLTGHRDTHVRRAAIEQLPVLARYSPQGFARTDARGESTLSRSCRFLISLARSADPERHTAFVVLADIALACAADFAPLLGLTMGEIRGVLAQQARLHKKDAAADNPVTGGALKAISMLVTAMGPAVACHMHDTLDLMFAGGLNQALCHALRALVHNVDQLQPVVLARVLDMVSVILAGHPFRPAQHCLDDLEWRMGTMSMHYAVIAGNSPSDSAAAKGVGHVPPATDPTAMVVQAASNIPVTTDTLVLALRTLREFDFSEENLAEFLRTVVLEYIVHS</sequence>